<organism evidence="2 3">
    <name type="scientific">Ponticaulis profundi</name>
    <dbReference type="NCBI Taxonomy" id="2665222"/>
    <lineage>
        <taxon>Bacteria</taxon>
        <taxon>Pseudomonadati</taxon>
        <taxon>Pseudomonadota</taxon>
        <taxon>Alphaproteobacteria</taxon>
        <taxon>Hyphomonadales</taxon>
        <taxon>Hyphomonadaceae</taxon>
        <taxon>Ponticaulis</taxon>
    </lineage>
</organism>
<evidence type="ECO:0000259" key="1">
    <source>
        <dbReference type="Pfam" id="PF09413"/>
    </source>
</evidence>
<proteinExistence type="predicted"/>
<dbReference type="Pfam" id="PF09413">
    <property type="entry name" value="DUF2007"/>
    <property type="match status" value="1"/>
</dbReference>
<dbReference type="RefSeq" id="WP_377375877.1">
    <property type="nucleotide sequence ID" value="NZ_JBHSSW010000004.1"/>
</dbReference>
<feature type="domain" description="DUF2007" evidence="1">
    <location>
        <begin position="1"/>
        <end position="65"/>
    </location>
</feature>
<gene>
    <name evidence="2" type="ORF">ACFQDM_04155</name>
</gene>
<dbReference type="Proteomes" id="UP001596303">
    <property type="component" value="Unassembled WGS sequence"/>
</dbReference>
<accession>A0ABW1S6H4</accession>
<name>A0ABW1S6H4_9PROT</name>
<evidence type="ECO:0000313" key="2">
    <source>
        <dbReference type="EMBL" id="MFC6197255.1"/>
    </source>
</evidence>
<reference evidence="3" key="1">
    <citation type="journal article" date="2019" name="Int. J. Syst. Evol. Microbiol.">
        <title>The Global Catalogue of Microorganisms (GCM) 10K type strain sequencing project: providing services to taxonomists for standard genome sequencing and annotation.</title>
        <authorList>
            <consortium name="The Broad Institute Genomics Platform"/>
            <consortium name="The Broad Institute Genome Sequencing Center for Infectious Disease"/>
            <person name="Wu L."/>
            <person name="Ma J."/>
        </authorList>
    </citation>
    <scope>NUCLEOTIDE SEQUENCE [LARGE SCALE GENOMIC DNA]</scope>
    <source>
        <strain evidence="3">CGMCC-1.15741</strain>
    </source>
</reference>
<evidence type="ECO:0000313" key="3">
    <source>
        <dbReference type="Proteomes" id="UP001596303"/>
    </source>
</evidence>
<dbReference type="SUPFAM" id="SSF54913">
    <property type="entry name" value="GlnB-like"/>
    <property type="match status" value="1"/>
</dbReference>
<dbReference type="InterPro" id="IPR011322">
    <property type="entry name" value="N-reg_PII-like_a/b"/>
</dbReference>
<dbReference type="Gene3D" id="3.30.70.790">
    <property type="entry name" value="UreE, C-terminal domain"/>
    <property type="match status" value="1"/>
</dbReference>
<keyword evidence="3" id="KW-1185">Reference proteome</keyword>
<sequence length="67" mass="7608">MVELYRTNNMIELSFLESLLSDAGIDYVITDQFTSVVEGSIGAIQRRVLINEADEMSARNLLKELDR</sequence>
<comment type="caution">
    <text evidence="2">The sequence shown here is derived from an EMBL/GenBank/DDBJ whole genome shotgun (WGS) entry which is preliminary data.</text>
</comment>
<dbReference type="EMBL" id="JBHSSW010000004">
    <property type="protein sequence ID" value="MFC6197255.1"/>
    <property type="molecule type" value="Genomic_DNA"/>
</dbReference>
<protein>
    <submittedName>
        <fullName evidence="2">DUF2007 domain-containing protein</fullName>
    </submittedName>
</protein>
<dbReference type="InterPro" id="IPR018551">
    <property type="entry name" value="DUF2007"/>
</dbReference>